<dbReference type="EMBL" id="BAAAJE010000016">
    <property type="protein sequence ID" value="GAA1150688.1"/>
    <property type="molecule type" value="Genomic_DNA"/>
</dbReference>
<evidence type="ECO:0000313" key="2">
    <source>
        <dbReference type="EMBL" id="GAA1150688.1"/>
    </source>
</evidence>
<proteinExistence type="predicted"/>
<keyword evidence="3" id="KW-1185">Reference proteome</keyword>
<reference evidence="3" key="1">
    <citation type="journal article" date="2019" name="Int. J. Syst. Evol. Microbiol.">
        <title>The Global Catalogue of Microorganisms (GCM) 10K type strain sequencing project: providing services to taxonomists for standard genome sequencing and annotation.</title>
        <authorList>
            <consortium name="The Broad Institute Genomics Platform"/>
            <consortium name="The Broad Institute Genome Sequencing Center for Infectious Disease"/>
            <person name="Wu L."/>
            <person name="Ma J."/>
        </authorList>
    </citation>
    <scope>NUCLEOTIDE SEQUENCE [LARGE SCALE GENOMIC DNA]</scope>
    <source>
        <strain evidence="3">JCM 11813</strain>
    </source>
</reference>
<feature type="region of interest" description="Disordered" evidence="1">
    <location>
        <begin position="1"/>
        <end position="72"/>
    </location>
</feature>
<evidence type="ECO:0000313" key="3">
    <source>
        <dbReference type="Proteomes" id="UP001499979"/>
    </source>
</evidence>
<sequence length="72" mass="7480">MTHLFPGPAAGYGASMTSENPEPTGRIDDETEEQVPSDTTDGPAAEGEYDPKQGSPDSGPHVPDPGSEKQNP</sequence>
<protein>
    <submittedName>
        <fullName evidence="2">Uncharacterized protein</fullName>
    </submittedName>
</protein>
<gene>
    <name evidence="2" type="ORF">GCM10009606_31620</name>
</gene>
<dbReference type="Proteomes" id="UP001499979">
    <property type="component" value="Unassembled WGS sequence"/>
</dbReference>
<accession>A0ABP4F0H4</accession>
<evidence type="ECO:0000256" key="1">
    <source>
        <dbReference type="SAM" id="MobiDB-lite"/>
    </source>
</evidence>
<comment type="caution">
    <text evidence="2">The sequence shown here is derived from an EMBL/GenBank/DDBJ whole genome shotgun (WGS) entry which is preliminary data.</text>
</comment>
<organism evidence="2 3">
    <name type="scientific">Nocardioides aquiterrae</name>
    <dbReference type="NCBI Taxonomy" id="203799"/>
    <lineage>
        <taxon>Bacteria</taxon>
        <taxon>Bacillati</taxon>
        <taxon>Actinomycetota</taxon>
        <taxon>Actinomycetes</taxon>
        <taxon>Propionibacteriales</taxon>
        <taxon>Nocardioidaceae</taxon>
        <taxon>Nocardioides</taxon>
    </lineage>
</organism>
<name>A0ABP4F0H4_9ACTN</name>